<dbReference type="InterPro" id="IPR000742">
    <property type="entry name" value="EGF"/>
</dbReference>
<reference evidence="3" key="1">
    <citation type="submission" date="2022-11" db="UniProtKB">
        <authorList>
            <consortium name="WormBaseParasite"/>
        </authorList>
    </citation>
    <scope>IDENTIFICATION</scope>
</reference>
<organism evidence="2 3">
    <name type="scientific">Acrobeloides nanus</name>
    <dbReference type="NCBI Taxonomy" id="290746"/>
    <lineage>
        <taxon>Eukaryota</taxon>
        <taxon>Metazoa</taxon>
        <taxon>Ecdysozoa</taxon>
        <taxon>Nematoda</taxon>
        <taxon>Chromadorea</taxon>
        <taxon>Rhabditida</taxon>
        <taxon>Tylenchina</taxon>
        <taxon>Cephalobomorpha</taxon>
        <taxon>Cephaloboidea</taxon>
        <taxon>Cephalobidae</taxon>
        <taxon>Acrobeloides</taxon>
    </lineage>
</organism>
<dbReference type="CDD" id="cd00037">
    <property type="entry name" value="CLECT"/>
    <property type="match status" value="1"/>
</dbReference>
<dbReference type="SMART" id="SM00604">
    <property type="entry name" value="MD"/>
    <property type="match status" value="1"/>
</dbReference>
<dbReference type="InterPro" id="IPR016187">
    <property type="entry name" value="CTDL_fold"/>
</dbReference>
<dbReference type="PANTHER" id="PTHR47324">
    <property type="entry name" value="PROTEIN IRG-7-RELATED"/>
    <property type="match status" value="1"/>
</dbReference>
<dbReference type="Pfam" id="PF00059">
    <property type="entry name" value="Lectin_C"/>
    <property type="match status" value="1"/>
</dbReference>
<evidence type="ECO:0000259" key="1">
    <source>
        <dbReference type="PROSITE" id="PS50041"/>
    </source>
</evidence>
<evidence type="ECO:0000313" key="2">
    <source>
        <dbReference type="Proteomes" id="UP000887540"/>
    </source>
</evidence>
<proteinExistence type="predicted"/>
<dbReference type="PROSITE" id="PS50041">
    <property type="entry name" value="C_TYPE_LECTIN_2"/>
    <property type="match status" value="1"/>
</dbReference>
<dbReference type="SMART" id="SM00034">
    <property type="entry name" value="CLECT"/>
    <property type="match status" value="1"/>
</dbReference>
<dbReference type="Proteomes" id="UP000887540">
    <property type="component" value="Unplaced"/>
</dbReference>
<dbReference type="InterPro" id="IPR053295">
    <property type="entry name" value="Innate_immunity_reg"/>
</dbReference>
<evidence type="ECO:0000313" key="3">
    <source>
        <dbReference type="WBParaSite" id="ACRNAN_scaffold7253.g22032.t1"/>
    </source>
</evidence>
<accession>A0A914EEE1</accession>
<dbReference type="AlphaFoldDB" id="A0A914EEE1"/>
<dbReference type="InterPro" id="IPR057085">
    <property type="entry name" value="Ig_Irg-7"/>
</dbReference>
<dbReference type="WBParaSite" id="ACRNAN_scaffold7253.g22032.t1">
    <property type="protein sequence ID" value="ACRNAN_scaffold7253.g22032.t1"/>
    <property type="gene ID" value="ACRNAN_scaffold7253.g22032"/>
</dbReference>
<dbReference type="Pfam" id="PF24415">
    <property type="entry name" value="Ig_Irg-7"/>
    <property type="match status" value="2"/>
</dbReference>
<name>A0A914EEE1_9BILA</name>
<dbReference type="PROSITE" id="PS00022">
    <property type="entry name" value="EGF_1"/>
    <property type="match status" value="1"/>
</dbReference>
<dbReference type="InterPro" id="IPR016186">
    <property type="entry name" value="C-type_lectin-like/link_sf"/>
</dbReference>
<feature type="domain" description="C-type lectin" evidence="1">
    <location>
        <begin position="87"/>
        <end position="203"/>
    </location>
</feature>
<keyword evidence="2" id="KW-1185">Reference proteome</keyword>
<dbReference type="Gene3D" id="3.10.100.10">
    <property type="entry name" value="Mannose-Binding Protein A, subunit A"/>
    <property type="match status" value="1"/>
</dbReference>
<dbReference type="SUPFAM" id="SSF56436">
    <property type="entry name" value="C-type lectin-like"/>
    <property type="match status" value="1"/>
</dbReference>
<dbReference type="InterPro" id="IPR006582">
    <property type="entry name" value="MD_domain"/>
</dbReference>
<dbReference type="InterPro" id="IPR001304">
    <property type="entry name" value="C-type_lectin-like"/>
</dbReference>
<protein>
    <submittedName>
        <fullName evidence="3">C-type lectin domain-containing protein</fullName>
    </submittedName>
</protein>
<sequence length="883" mass="98505">MREVMSIKILFRIARTEPISTSLWTETQTLQIQIFGDLDDSPSNPAVTYLSPDTSFYVNVNNLYNDIGSNARFDEILKPCDKGWRLYDQQCWWFDHNPKTWSDALNTCIGLGGILPTILNNKTEYDYYFNINQYTAWIGLNDIASLGNWVWAQPNGNSLSLSGFTNWGANMPVNDSNRQCVTDSQVDKWLAQNCSSLQFYGCVKHVYDYTSVFQGENANFLPSGMWTISVKTYTDPGGPAAPCEVKVFSQSGIRAFLGFSFNVHNDLQSPEPAQDSAGNYFVSHVASLSNTNPGRLQYAHFYVTDNMQMTGVQQFKKRDTGSCSWEYASTAFQCPTQNTSSTAFHPFLNANQSGFQTALTGIDFNGYLFQRIRPTVCYIRNPLRNCDNGGVYSTGRQRCVCPPDWFGDRCEFPICYNNGKMSDTFFECTCPAIINPPAPNKPLYVGEHCEYPVCTRGSNNGLPLPIANNKTFILVLDGSPVGLMGDVITNLPQILNNVTNFVAGVYTSYIGVVVRDQSYHGNDPPVSNPIVDTNFTNWLNKLMTNVNSNLYNSTTNARPLFAGIYRLFLDTASKQVLQPQSDVFVLTGAIAMDANNARAVQDSIAPYQLQVSFIYLGDTTNPGGPTVDPFTDPNLRAMYDLQYITNGGFYQVHDWTNAESIWYTVMAHRLNSYSIQNSVNFNCTNHVEYFQIGSSSTKVLIDVYVSNFLNLDVFDNNGALVDAQSVTRSYTNFLLSLDITQVGVWHLSLNPGQANAGFCAIKIKGIDTTNTVSWAFTQDTADNGAHTNDAVLYPDGRNTSRNSIIANVPQGYPAFAQIYDVTERTLLWSSPLVPRQRCTYNTVTRDSFRGCPAEQFMLVIEAYDTALTPYRRVGMVHCINYGG</sequence>